<dbReference type="Gramene" id="GBG82279">
    <property type="protein sequence ID" value="GBG82279"/>
    <property type="gene ID" value="CBR_g34563"/>
</dbReference>
<comment type="caution">
    <text evidence="2">The sequence shown here is derived from an EMBL/GenBank/DDBJ whole genome shotgun (WGS) entry which is preliminary data.</text>
</comment>
<protein>
    <submittedName>
        <fullName evidence="2">Uncharacterized protein</fullName>
    </submittedName>
</protein>
<evidence type="ECO:0000313" key="2">
    <source>
        <dbReference type="EMBL" id="GBG82279.1"/>
    </source>
</evidence>
<dbReference type="AlphaFoldDB" id="A0A388LIY4"/>
<feature type="compositionally biased region" description="Basic and acidic residues" evidence="1">
    <location>
        <begin position="82"/>
        <end position="113"/>
    </location>
</feature>
<feature type="compositionally biased region" description="Basic and acidic residues" evidence="1">
    <location>
        <begin position="26"/>
        <end position="37"/>
    </location>
</feature>
<feature type="region of interest" description="Disordered" evidence="1">
    <location>
        <begin position="1"/>
        <end position="64"/>
    </location>
</feature>
<name>A0A388LIY4_CHABU</name>
<dbReference type="Proteomes" id="UP000265515">
    <property type="component" value="Unassembled WGS sequence"/>
</dbReference>
<reference evidence="2 3" key="1">
    <citation type="journal article" date="2018" name="Cell">
        <title>The Chara Genome: Secondary Complexity and Implications for Plant Terrestrialization.</title>
        <authorList>
            <person name="Nishiyama T."/>
            <person name="Sakayama H."/>
            <person name="Vries J.D."/>
            <person name="Buschmann H."/>
            <person name="Saint-Marcoux D."/>
            <person name="Ullrich K.K."/>
            <person name="Haas F.B."/>
            <person name="Vanderstraeten L."/>
            <person name="Becker D."/>
            <person name="Lang D."/>
            <person name="Vosolsobe S."/>
            <person name="Rombauts S."/>
            <person name="Wilhelmsson P.K.I."/>
            <person name="Janitza P."/>
            <person name="Kern R."/>
            <person name="Heyl A."/>
            <person name="Rumpler F."/>
            <person name="Villalobos L.I.A.C."/>
            <person name="Clay J.M."/>
            <person name="Skokan R."/>
            <person name="Toyoda A."/>
            <person name="Suzuki Y."/>
            <person name="Kagoshima H."/>
            <person name="Schijlen E."/>
            <person name="Tajeshwar N."/>
            <person name="Catarino B."/>
            <person name="Hetherington A.J."/>
            <person name="Saltykova A."/>
            <person name="Bonnot C."/>
            <person name="Breuninger H."/>
            <person name="Symeonidi A."/>
            <person name="Radhakrishnan G.V."/>
            <person name="Van Nieuwerburgh F."/>
            <person name="Deforce D."/>
            <person name="Chang C."/>
            <person name="Karol K.G."/>
            <person name="Hedrich R."/>
            <person name="Ulvskov P."/>
            <person name="Glockner G."/>
            <person name="Delwiche C.F."/>
            <person name="Petrasek J."/>
            <person name="Van de Peer Y."/>
            <person name="Friml J."/>
            <person name="Beilby M."/>
            <person name="Dolan L."/>
            <person name="Kohara Y."/>
            <person name="Sugano S."/>
            <person name="Fujiyama A."/>
            <person name="Delaux P.-M."/>
            <person name="Quint M."/>
            <person name="TheiBen G."/>
            <person name="Hagemann M."/>
            <person name="Harholt J."/>
            <person name="Dunand C."/>
            <person name="Zachgo S."/>
            <person name="Langdale J."/>
            <person name="Maumus F."/>
            <person name="Straeten D.V.D."/>
            <person name="Gould S.B."/>
            <person name="Rensing S.A."/>
        </authorList>
    </citation>
    <scope>NUCLEOTIDE SEQUENCE [LARGE SCALE GENOMIC DNA]</scope>
    <source>
        <strain evidence="2 3">S276</strain>
    </source>
</reference>
<dbReference type="EMBL" id="BFEA01000401">
    <property type="protein sequence ID" value="GBG82279.1"/>
    <property type="molecule type" value="Genomic_DNA"/>
</dbReference>
<sequence>MMTSTAFPKYEHMATNVACFNTSREASNEKKKDESGESSKSTGTRKGKTKASTSSEDGENNLRNWLAENSGVSLKWISKKLNAVDKRTKEVDRQNEMPAKKIEDLESAPKKGEASSNKKRKCVVDAYSPATERQKSRSRLRSGGIKTRQPRIEVSSDEDVENGRAQNAIIEGPPPENKPSLSTVNLEDVMKMLAIIAGKTDQDRRIAKRD</sequence>
<evidence type="ECO:0000256" key="1">
    <source>
        <dbReference type="SAM" id="MobiDB-lite"/>
    </source>
</evidence>
<gene>
    <name evidence="2" type="ORF">CBR_g34563</name>
</gene>
<organism evidence="2 3">
    <name type="scientific">Chara braunii</name>
    <name type="common">Braun's stonewort</name>
    <dbReference type="NCBI Taxonomy" id="69332"/>
    <lineage>
        <taxon>Eukaryota</taxon>
        <taxon>Viridiplantae</taxon>
        <taxon>Streptophyta</taxon>
        <taxon>Charophyceae</taxon>
        <taxon>Charales</taxon>
        <taxon>Characeae</taxon>
        <taxon>Chara</taxon>
    </lineage>
</organism>
<keyword evidence="3" id="KW-1185">Reference proteome</keyword>
<accession>A0A388LIY4</accession>
<proteinExistence type="predicted"/>
<evidence type="ECO:0000313" key="3">
    <source>
        <dbReference type="Proteomes" id="UP000265515"/>
    </source>
</evidence>
<feature type="region of interest" description="Disordered" evidence="1">
    <location>
        <begin position="81"/>
        <end position="181"/>
    </location>
</feature>